<sequence length="464" mass="50839">EYFQAAWDDSPDTKIYIGAVHRLSKIGAVVTHLARGISQEGFDAEWRDVHVLAVEGDMVSRSELFNEADLDTAIARFDQLSRPATRLENAASHVYERFQACFAARDWAALADIAADDCYSDDRRRVVNGGVIGRGAVIESFRSGADLGLTHATSDTIATRGGRLVLTRDRYWRGDENPEALSLDLLQIVEIDAEERIVALVTFDADDFEAAIAVLDARYLAGQAALHARTWSVIMQGYASLNRRELPPTTPDWVNIDHRRGTSIAPGGIPELLTAAWNVTSDLNNFVEAAHRLDNLGGVVTHVANETSQEGFHAEWRVVSVFTVEGDMVNRCEVFDEAAIDAALARFEELHPQTRRLENAASQAVERYSAHFAARDWNALAKVLADDISIDDRRRVVNAGIQHGRDAEIANLRAAADAGFMDLTSVVIAARGERLILTHASGREGGSGEFLSDALGVVEINSHN</sequence>
<gene>
    <name evidence="1" type="ORF">S03H2_11857</name>
</gene>
<evidence type="ECO:0000313" key="1">
    <source>
        <dbReference type="EMBL" id="GAH44469.1"/>
    </source>
</evidence>
<name>X1GSA9_9ZZZZ</name>
<feature type="non-terminal residue" evidence="1">
    <location>
        <position position="1"/>
    </location>
</feature>
<dbReference type="SUPFAM" id="SSF54427">
    <property type="entry name" value="NTF2-like"/>
    <property type="match status" value="2"/>
</dbReference>
<accession>X1GSA9</accession>
<proteinExistence type="predicted"/>
<comment type="caution">
    <text evidence="1">The sequence shown here is derived from an EMBL/GenBank/DDBJ whole genome shotgun (WGS) entry which is preliminary data.</text>
</comment>
<protein>
    <recommendedName>
        <fullName evidence="2">SnoaL-like domain-containing protein</fullName>
    </recommendedName>
</protein>
<feature type="non-terminal residue" evidence="1">
    <location>
        <position position="464"/>
    </location>
</feature>
<reference evidence="1" key="1">
    <citation type="journal article" date="2014" name="Front. Microbiol.">
        <title>High frequency of phylogenetically diverse reductive dehalogenase-homologous genes in deep subseafloor sedimentary metagenomes.</title>
        <authorList>
            <person name="Kawai M."/>
            <person name="Futagami T."/>
            <person name="Toyoda A."/>
            <person name="Takaki Y."/>
            <person name="Nishi S."/>
            <person name="Hori S."/>
            <person name="Arai W."/>
            <person name="Tsubouchi T."/>
            <person name="Morono Y."/>
            <person name="Uchiyama I."/>
            <person name="Ito T."/>
            <person name="Fujiyama A."/>
            <person name="Inagaki F."/>
            <person name="Takami H."/>
        </authorList>
    </citation>
    <scope>NUCLEOTIDE SEQUENCE</scope>
    <source>
        <strain evidence="1">Expedition CK06-06</strain>
    </source>
</reference>
<organism evidence="1">
    <name type="scientific">marine sediment metagenome</name>
    <dbReference type="NCBI Taxonomy" id="412755"/>
    <lineage>
        <taxon>unclassified sequences</taxon>
        <taxon>metagenomes</taxon>
        <taxon>ecological metagenomes</taxon>
    </lineage>
</organism>
<evidence type="ECO:0008006" key="2">
    <source>
        <dbReference type="Google" id="ProtNLM"/>
    </source>
</evidence>
<dbReference type="AlphaFoldDB" id="X1GSA9"/>
<dbReference type="InterPro" id="IPR032710">
    <property type="entry name" value="NTF2-like_dom_sf"/>
</dbReference>
<dbReference type="Gene3D" id="3.10.450.50">
    <property type="match status" value="2"/>
</dbReference>
<dbReference type="EMBL" id="BARU01006037">
    <property type="protein sequence ID" value="GAH44469.1"/>
    <property type="molecule type" value="Genomic_DNA"/>
</dbReference>